<accession>A0A7V9Z8C1</accession>
<dbReference type="InterPro" id="IPR024705">
    <property type="entry name" value="Ssp411"/>
</dbReference>
<dbReference type="EMBL" id="JACDUT010000008">
    <property type="protein sequence ID" value="MBA2875835.1"/>
    <property type="molecule type" value="Genomic_DNA"/>
</dbReference>
<dbReference type="RefSeq" id="WP_181556612.1">
    <property type="nucleotide sequence ID" value="NZ_JACDUT010000008.1"/>
</dbReference>
<dbReference type="Gene3D" id="3.40.30.10">
    <property type="entry name" value="Glutaredoxin"/>
    <property type="match status" value="1"/>
</dbReference>
<dbReference type="InterPro" id="IPR004879">
    <property type="entry name" value="Ssp411-like_TRX"/>
</dbReference>
<comment type="caution">
    <text evidence="2">The sequence shown here is derived from an EMBL/GenBank/DDBJ whole genome shotgun (WGS) entry which is preliminary data.</text>
</comment>
<reference evidence="2 3" key="1">
    <citation type="submission" date="2020-07" db="EMBL/GenBank/DDBJ databases">
        <title>Genomic Encyclopedia of Type Strains, Phase IV (KMG-IV): sequencing the most valuable type-strain genomes for metagenomic binning, comparative biology and taxonomic classification.</title>
        <authorList>
            <person name="Goeker M."/>
        </authorList>
    </citation>
    <scope>NUCLEOTIDE SEQUENCE [LARGE SCALE GENOMIC DNA]</scope>
    <source>
        <strain evidence="2 3">DSM 15730</strain>
    </source>
</reference>
<dbReference type="Proteomes" id="UP000523087">
    <property type="component" value="Unassembled WGS sequence"/>
</dbReference>
<dbReference type="InterPro" id="IPR036249">
    <property type="entry name" value="Thioredoxin-like_sf"/>
</dbReference>
<protein>
    <recommendedName>
        <fullName evidence="1">Spermatogenesis-associated protein 20-like TRX domain-containing protein</fullName>
    </recommendedName>
</protein>
<organism evidence="2 3">
    <name type="scientific">Thermaerobacillus caldiproteolyticus</name>
    <dbReference type="NCBI Taxonomy" id="247480"/>
    <lineage>
        <taxon>Bacteria</taxon>
        <taxon>Bacillati</taxon>
        <taxon>Bacillota</taxon>
        <taxon>Bacilli</taxon>
        <taxon>Bacillales</taxon>
        <taxon>Anoxybacillaceae</taxon>
        <taxon>Thermaerobacillus</taxon>
    </lineage>
</organism>
<proteinExistence type="predicted"/>
<evidence type="ECO:0000313" key="3">
    <source>
        <dbReference type="Proteomes" id="UP000523087"/>
    </source>
</evidence>
<gene>
    <name evidence="2" type="ORF">HNR31_002629</name>
</gene>
<evidence type="ECO:0000313" key="2">
    <source>
        <dbReference type="EMBL" id="MBA2875835.1"/>
    </source>
</evidence>
<dbReference type="AlphaFoldDB" id="A0A7V9Z8C1"/>
<dbReference type="PANTHER" id="PTHR42899:SF1">
    <property type="entry name" value="SPERMATOGENESIS-ASSOCIATED PROTEIN 20"/>
    <property type="match status" value="1"/>
</dbReference>
<keyword evidence="3" id="KW-1185">Reference proteome</keyword>
<evidence type="ECO:0000259" key="1">
    <source>
        <dbReference type="Pfam" id="PF03190"/>
    </source>
</evidence>
<name>A0A7V9Z8C1_9BACL</name>
<dbReference type="SUPFAM" id="SSF52833">
    <property type="entry name" value="Thioredoxin-like"/>
    <property type="match status" value="1"/>
</dbReference>
<feature type="domain" description="Spermatogenesis-associated protein 20-like TRX" evidence="1">
    <location>
        <begin position="7"/>
        <end position="53"/>
    </location>
</feature>
<dbReference type="Pfam" id="PF03190">
    <property type="entry name" value="Thioredox_DsbH"/>
    <property type="match status" value="1"/>
</dbReference>
<sequence>MTTNRKPNRLIAEKSPYLLQHAYNPVDWYAWGEEAFEKAKRENKPVFLSIGYS</sequence>
<dbReference type="PANTHER" id="PTHR42899">
    <property type="entry name" value="SPERMATOGENESIS-ASSOCIATED PROTEIN 20"/>
    <property type="match status" value="1"/>
</dbReference>